<gene>
    <name evidence="4" type="primary">CCSER2</name>
</gene>
<dbReference type="InterPro" id="IPR029627">
    <property type="entry name" value="CCSER"/>
</dbReference>
<feature type="region of interest" description="Disordered" evidence="3">
    <location>
        <begin position="309"/>
        <end position="488"/>
    </location>
</feature>
<feature type="compositionally biased region" description="Low complexity" evidence="3">
    <location>
        <begin position="266"/>
        <end position="279"/>
    </location>
</feature>
<reference evidence="4" key="1">
    <citation type="submission" date="2016-05" db="EMBL/GenBank/DDBJ databases">
        <authorList>
            <person name="Lavstsen T."/>
            <person name="Jespersen J.S."/>
        </authorList>
    </citation>
    <scope>NUCLEOTIDE SEQUENCE</scope>
    <source>
        <tissue evidence="4">Brain</tissue>
    </source>
</reference>
<evidence type="ECO:0000256" key="3">
    <source>
        <dbReference type="SAM" id="MobiDB-lite"/>
    </source>
</evidence>
<feature type="compositionally biased region" description="Polar residues" evidence="3">
    <location>
        <begin position="336"/>
        <end position="355"/>
    </location>
</feature>
<organism evidence="4">
    <name type="scientific">Iconisemion striatum</name>
    <dbReference type="NCBI Taxonomy" id="60296"/>
    <lineage>
        <taxon>Eukaryota</taxon>
        <taxon>Metazoa</taxon>
        <taxon>Chordata</taxon>
        <taxon>Craniata</taxon>
        <taxon>Vertebrata</taxon>
        <taxon>Euteleostomi</taxon>
        <taxon>Actinopterygii</taxon>
        <taxon>Neopterygii</taxon>
        <taxon>Teleostei</taxon>
        <taxon>Neoteleostei</taxon>
        <taxon>Acanthomorphata</taxon>
        <taxon>Ovalentaria</taxon>
        <taxon>Atherinomorphae</taxon>
        <taxon>Cyprinodontiformes</taxon>
        <taxon>Nothobranchiidae</taxon>
        <taxon>Iconisemion</taxon>
    </lineage>
</organism>
<dbReference type="PANTHER" id="PTHR22461:SF2">
    <property type="entry name" value="SERINE-RICH COILED-COIL DOMAIN-CONTAINING PROTEIN 2"/>
    <property type="match status" value="1"/>
</dbReference>
<dbReference type="EMBL" id="HADW01012802">
    <property type="protein sequence ID" value="SBP14202.1"/>
    <property type="molecule type" value="Transcribed_RNA"/>
</dbReference>
<evidence type="ECO:0000313" key="4">
    <source>
        <dbReference type="EMBL" id="SBP14202.1"/>
    </source>
</evidence>
<feature type="region of interest" description="Disordered" evidence="3">
    <location>
        <begin position="943"/>
        <end position="984"/>
    </location>
</feature>
<feature type="region of interest" description="Disordered" evidence="3">
    <location>
        <begin position="583"/>
        <end position="645"/>
    </location>
</feature>
<feature type="region of interest" description="Disordered" evidence="3">
    <location>
        <begin position="177"/>
        <end position="293"/>
    </location>
</feature>
<feature type="compositionally biased region" description="Polar residues" evidence="3">
    <location>
        <begin position="385"/>
        <end position="407"/>
    </location>
</feature>
<protein>
    <submittedName>
        <fullName evidence="4">Coiled-coil serine-rich protein 2</fullName>
    </submittedName>
</protein>
<feature type="region of interest" description="Disordered" evidence="3">
    <location>
        <begin position="136"/>
        <end position="164"/>
    </location>
</feature>
<reference evidence="4" key="2">
    <citation type="submission" date="2016-06" db="EMBL/GenBank/DDBJ databases">
        <title>The genome of a short-lived fish provides insights into sex chromosome evolution and the genetic control of aging.</title>
        <authorList>
            <person name="Reichwald K."/>
            <person name="Felder M."/>
            <person name="Petzold A."/>
            <person name="Koch P."/>
            <person name="Groth M."/>
            <person name="Platzer M."/>
        </authorList>
    </citation>
    <scope>NUCLEOTIDE SEQUENCE</scope>
    <source>
        <tissue evidence="4">Brain</tissue>
    </source>
</reference>
<feature type="compositionally biased region" description="Polar residues" evidence="3">
    <location>
        <begin position="452"/>
        <end position="471"/>
    </location>
</feature>
<feature type="region of interest" description="Disordered" evidence="3">
    <location>
        <begin position="890"/>
        <end position="916"/>
    </location>
</feature>
<feature type="compositionally biased region" description="Low complexity" evidence="3">
    <location>
        <begin position="356"/>
        <end position="369"/>
    </location>
</feature>
<evidence type="ECO:0000256" key="1">
    <source>
        <dbReference type="ARBA" id="ARBA00010949"/>
    </source>
</evidence>
<feature type="compositionally biased region" description="Low complexity" evidence="3">
    <location>
        <begin position="609"/>
        <end position="621"/>
    </location>
</feature>
<dbReference type="GO" id="GO:0008017">
    <property type="term" value="F:microtubule binding"/>
    <property type="evidence" value="ECO:0007669"/>
    <property type="project" value="TreeGrafter"/>
</dbReference>
<feature type="compositionally biased region" description="Low complexity" evidence="3">
    <location>
        <begin position="194"/>
        <end position="210"/>
    </location>
</feature>
<keyword evidence="2" id="KW-0175">Coiled coil</keyword>
<accession>A0A1A7X7X5</accession>
<feature type="region of interest" description="Disordered" evidence="3">
    <location>
        <begin position="797"/>
        <end position="817"/>
    </location>
</feature>
<sequence>DCYRLSGRFRFGCLHQSLFGWIYQRRTQTSQLLSAEHINTDISAFGHLMLRVCLAAHSTLAPWLPKFGSRPRSQTAPAAELNPASPAIAGSTRLTSGFYHHPGPVGVNGTTPAPFSSAMQNGLIRVPSSFSTKWKKENAAVNDGGVGGETEKRSGKGGNATQNRSSFHQYFSPVLSQQDAQKITTSSSGGGRGQSATSSSSPSPQFSPRTLPVSKSRSLGSKPSQTTSGLTNGTRQTLNSNPGSKLQTKANSSLRQHQSFARLAQPKPVSGPGSRSGSPLQKKPVASRSHSSETLGWVPSIRLTENDRFRSRSLTQVRQQPSPTLTPSSTLSSSLHRSPNISRSYSGNGTVQRETSLSSPQAPSRSSLLKSPVSRWTGKAGDVRGQSSASRRSGVSTPSQLPQSTLKKTLLPSFSPAPKPSGISYKLSRPSLIKQSRPLRAAPANVCGGYKKTNQTPARRNHSVETLSSTEDSPENTPDGPEGLSGDFVSQREVSVVGETLEDMSLSSTSSFDRNDISQEYMDDFDNLGNGSVGILLFSSKNEEEDSGLDQSCTRLDDEEAVTSVTKATGFCFLDDGMDWTDGGEKEEHRLTRLSRRRKSSQPDYHEQGGSSLDLSPSDSCGSGGTYMWDEEGLEPLGGTATTASIHTNSNTTHHIGSFDSDINSVDLLNNLDSCDLADDDLMLDSDLPDDSSLHSDGDGLPHMAQWRKRQLCWEIQDNDNESDFQCYKLTQDPENAKEDKSRDFILDTSFERSGCFPSGALGLGLDVEELAEDCSAVRSQLEFLQRLLLQEDDADEDTLTTDTLSPETGSAHNSDSQMQALLQEVEKLREELRSRDRTIAQLTMQLTVPTLTTTCRCQDLTERTNQHTQTSNSTYAETTAYRLLPSLKTKANDCSLPSEGSDGKRQMEEEERNDRKETFCRAMLPPQPSKLFHFLSHTSSSILKSQKTRQPSALCDPGGIGPSRMKLKASPSSSSRLPKPKSH</sequence>
<proteinExistence type="inferred from homology"/>
<dbReference type="GO" id="GO:0015630">
    <property type="term" value="C:microtubule cytoskeleton"/>
    <property type="evidence" value="ECO:0007669"/>
    <property type="project" value="TreeGrafter"/>
</dbReference>
<feature type="compositionally biased region" description="Basic and acidic residues" evidence="3">
    <location>
        <begin position="902"/>
        <end position="916"/>
    </location>
</feature>
<dbReference type="PANTHER" id="PTHR22461">
    <property type="entry name" value="SERINE-RICH COILED-COIL DOMAIN-CONTAINING PROTEIN 2-RELATED"/>
    <property type="match status" value="1"/>
</dbReference>
<feature type="non-terminal residue" evidence="4">
    <location>
        <position position="1"/>
    </location>
</feature>
<feature type="compositionally biased region" description="Polar residues" evidence="3">
    <location>
        <begin position="943"/>
        <end position="952"/>
    </location>
</feature>
<feature type="compositionally biased region" description="Polar residues" evidence="3">
    <location>
        <begin position="213"/>
        <end position="259"/>
    </location>
</feature>
<dbReference type="AlphaFoldDB" id="A0A1A7X7X5"/>
<feature type="compositionally biased region" description="Low complexity" evidence="3">
    <location>
        <begin position="321"/>
        <end position="335"/>
    </location>
</feature>
<comment type="similarity">
    <text evidence="1">Belongs to the CCSER family.</text>
</comment>
<feature type="compositionally biased region" description="Low complexity" evidence="3">
    <location>
        <begin position="969"/>
        <end position="978"/>
    </location>
</feature>
<name>A0A1A7X7X5_9TELE</name>
<dbReference type="GO" id="GO:0001578">
    <property type="term" value="P:microtubule bundle formation"/>
    <property type="evidence" value="ECO:0007669"/>
    <property type="project" value="TreeGrafter"/>
</dbReference>
<evidence type="ECO:0000256" key="2">
    <source>
        <dbReference type="ARBA" id="ARBA00023054"/>
    </source>
</evidence>